<dbReference type="KEGG" id="mul:MUL_0891"/>
<dbReference type="eggNOG" id="ENOG50320G5">
    <property type="taxonomic scope" value="Bacteria"/>
</dbReference>
<protein>
    <submittedName>
        <fullName evidence="1">Uncharacterized protein</fullName>
    </submittedName>
</protein>
<dbReference type="EMBL" id="CP000325">
    <property type="protein sequence ID" value="ABL03522.1"/>
    <property type="molecule type" value="Genomic_DNA"/>
</dbReference>
<dbReference type="Proteomes" id="UP000000765">
    <property type="component" value="Chromosome"/>
</dbReference>
<evidence type="ECO:0000313" key="2">
    <source>
        <dbReference type="Proteomes" id="UP000000765"/>
    </source>
</evidence>
<sequence>MSPCNRAIRHECYDVVFFDIGLLARIPIKVDRSIWHVNYAERAPTGEQMGHPLMRRPPEASRGAGRVGPAFERFRGFPGNPSRHNMTRRERVLQPVAGQGCATMRACAAAPAGCAGWETKFVPIPAGVVVQVLAGDAPPDGSRRLDTAKFEDLLAVQCVGAQSGARANPIIAPAD</sequence>
<organism evidence="1 2">
    <name type="scientific">Mycobacterium ulcerans (strain Agy99)</name>
    <dbReference type="NCBI Taxonomy" id="362242"/>
    <lineage>
        <taxon>Bacteria</taxon>
        <taxon>Bacillati</taxon>
        <taxon>Actinomycetota</taxon>
        <taxon>Actinomycetes</taxon>
        <taxon>Mycobacteriales</taxon>
        <taxon>Mycobacteriaceae</taxon>
        <taxon>Mycobacterium</taxon>
        <taxon>Mycobacterium ulcerans group</taxon>
    </lineage>
</organism>
<evidence type="ECO:0000313" key="1">
    <source>
        <dbReference type="EMBL" id="ABL03522.1"/>
    </source>
</evidence>
<accession>A0PMF3</accession>
<proteinExistence type="predicted"/>
<dbReference type="HOGENOM" id="CLU_1530903_0_0_11"/>
<reference evidence="1 2" key="1">
    <citation type="journal article" date="2007" name="Genome Res.">
        <title>Reductive evolution and niche adaptation inferred from the genome of Mycobacterium ulcerans, the causative agent of Buruli ulcer.</title>
        <authorList>
            <person name="Stinear T.P."/>
            <person name="Seemann T."/>
            <person name="Pidot S."/>
            <person name="Frigui W."/>
            <person name="Reysset G."/>
            <person name="Garnier T."/>
            <person name="Meurice G."/>
            <person name="Simon D."/>
            <person name="Bouchier C."/>
            <person name="Ma L."/>
            <person name="Tichit M."/>
            <person name="Porter J.L."/>
            <person name="Ryan J."/>
            <person name="Johnson P.D."/>
            <person name="Davies J.K."/>
            <person name="Jenkin G.A."/>
            <person name="Small P.L."/>
            <person name="Jones L.M."/>
            <person name="Tekaia F."/>
            <person name="Laval F."/>
            <person name="Daffe M."/>
            <person name="Parkhill J."/>
            <person name="Cole S.T."/>
        </authorList>
    </citation>
    <scope>NUCLEOTIDE SEQUENCE [LARGE SCALE GENOMIC DNA]</scope>
    <source>
        <strain evidence="1 2">Agy99</strain>
    </source>
</reference>
<dbReference type="AlphaFoldDB" id="A0PMF3"/>
<name>A0PMF3_MYCUA</name>
<gene>
    <name evidence="1" type="ordered locus">MUL_0891</name>
</gene>